<sequence>MYSSRYSIGGLRTVSHESPSYSQETRSISRQFSSQDDTPRAPPRTASHHTRSFSNSYSFDRSNDAFFNDRSNGSRNIARRMSESLSRDNLKDISHGDISHSKSCDICTDNTPCDICNQNSKAVDQNAGIDISGSYSRNFPSYSLWGDASHRTSNDASRDVNSHDATCKICSDSASDSSRHATHDISKKTSNEGFRGFPRSEYDDWDRPSPTRLNTAPQQSTSTTMEAITIRSAMDLPASLIHQPGRRVVHLRRSMDMVVLWKGMIPPKLTYPITQLARGTTLTAVEGTMATTVTSLSLIRPHVPDSQIFEAEASPAIRILITRRAKNRLFQEHLRKARPLDLPEKHFPEKCLRKANLPKVNLLKDYLPKDYLPRDYLPEDHRFKGPGRSNSLQSPVHPLSSNGNTDEPPSEHPRVPKPITRHGWRRYIHFSGWLIHIPAIILTAVLLWFASRERFWYRLEGPRRVNLTPKGVEVLLLVLLKIWEILVVLSLSAMAISMLRRRLIGGGVRLGFLTGGYRVGDFRYLFSLPFWRHGMFSLAFWELMMALFFILATLITIILLPAAGALLLPSLQWFPMDHTRAFGNVSTPLLYQTQPTQVWPTLFTDSAPWNNTRGCTEVEGIYNAACPAGGFTEIWNWAGGFATTGLSNQVTFSDSSTNLRRQLMITEITDSSVQDPPILSTTPSHHLNINFGLVKSYIDNGNGNDNGGDMNGDYPYRLNTRRIDSADPSNLQASNPIFQPFVQSKCYVAPKAEILANNGSLNYPVSSLNCFGDTACLQAQRASPPRAINASQWDTPECQGQLITTNVFAYQNGTPILQIAGQLPDPGGDHTQDRLFACNFLASWVAATVSTDSSECDALVSGLNNPDTMLSTFQKQSFGAPTEGYVMKFDSSWFQYLSPVSFASSVMVNGSKALKYYSATESFVRHFAVAEESRNGTATSRYSAVNNSTIGSAQAETFLSKVFGVYLTDAISRTGSESSTLVRSGSAAQVVVGVNAQYSKDDGPLVNETSDSATESSVSARQAPEDIVSDSMGFDFSVERYGWGTGKPSRALDFGKAVLYIYFAVLILYLLTVLFGILLELMGRWPSMHVLSVVPWWDLQELFVLALKTSPPRDGDLADAGAGVTSSHVWRKRVRAMAGAHHNVELVLNDGTVRGELSKTGKQKYF</sequence>
<dbReference type="RefSeq" id="XP_038744914.1">
    <property type="nucleotide sequence ID" value="XM_038889990.1"/>
</dbReference>
<accession>A0A9P6I1A3</accession>
<feature type="region of interest" description="Disordered" evidence="1">
    <location>
        <begin position="173"/>
        <end position="223"/>
    </location>
</feature>
<dbReference type="EMBL" id="JAATWM020000022">
    <property type="protein sequence ID" value="KAF9875453.1"/>
    <property type="molecule type" value="Genomic_DNA"/>
</dbReference>
<protein>
    <submittedName>
        <fullName evidence="3">Uncharacterized protein</fullName>
    </submittedName>
</protein>
<proteinExistence type="predicted"/>
<feature type="region of interest" description="Disordered" evidence="1">
    <location>
        <begin position="383"/>
        <end position="417"/>
    </location>
</feature>
<feature type="transmembrane region" description="Helical" evidence="2">
    <location>
        <begin position="540"/>
        <end position="568"/>
    </location>
</feature>
<keyword evidence="4" id="KW-1185">Reference proteome</keyword>
<evidence type="ECO:0000256" key="1">
    <source>
        <dbReference type="SAM" id="MobiDB-lite"/>
    </source>
</evidence>
<evidence type="ECO:0000313" key="4">
    <source>
        <dbReference type="Proteomes" id="UP000781932"/>
    </source>
</evidence>
<feature type="compositionally biased region" description="Polar residues" evidence="1">
    <location>
        <begin position="388"/>
        <end position="407"/>
    </location>
</feature>
<feature type="region of interest" description="Disordered" evidence="1">
    <location>
        <begin position="14"/>
        <end position="56"/>
    </location>
</feature>
<keyword evidence="2" id="KW-1133">Transmembrane helix</keyword>
<keyword evidence="2" id="KW-0812">Transmembrane</keyword>
<organism evidence="3 4">
    <name type="scientific">Colletotrichum karsti</name>
    <dbReference type="NCBI Taxonomy" id="1095194"/>
    <lineage>
        <taxon>Eukaryota</taxon>
        <taxon>Fungi</taxon>
        <taxon>Dikarya</taxon>
        <taxon>Ascomycota</taxon>
        <taxon>Pezizomycotina</taxon>
        <taxon>Sordariomycetes</taxon>
        <taxon>Hypocreomycetidae</taxon>
        <taxon>Glomerellales</taxon>
        <taxon>Glomerellaceae</taxon>
        <taxon>Colletotrichum</taxon>
        <taxon>Colletotrichum boninense species complex</taxon>
    </lineage>
</organism>
<evidence type="ECO:0000256" key="2">
    <source>
        <dbReference type="SAM" id="Phobius"/>
    </source>
</evidence>
<dbReference type="AlphaFoldDB" id="A0A9P6I1A3"/>
<reference evidence="3" key="1">
    <citation type="submission" date="2020-03" db="EMBL/GenBank/DDBJ databases">
        <authorList>
            <person name="He L."/>
        </authorList>
    </citation>
    <scope>NUCLEOTIDE SEQUENCE</scope>
    <source>
        <strain evidence="3">CkLH20</strain>
    </source>
</reference>
<dbReference type="Proteomes" id="UP000781932">
    <property type="component" value="Unassembled WGS sequence"/>
</dbReference>
<reference evidence="3" key="2">
    <citation type="submission" date="2020-11" db="EMBL/GenBank/DDBJ databases">
        <title>Whole genome sequencing of Colletotrichum sp.</title>
        <authorList>
            <person name="Li H."/>
        </authorList>
    </citation>
    <scope>NUCLEOTIDE SEQUENCE</scope>
    <source>
        <strain evidence="3">CkLH20</strain>
    </source>
</reference>
<feature type="compositionally biased region" description="Polar residues" evidence="1">
    <location>
        <begin position="211"/>
        <end position="223"/>
    </location>
</feature>
<feature type="compositionally biased region" description="Polar residues" evidence="1">
    <location>
        <begin position="16"/>
        <end position="36"/>
    </location>
</feature>
<feature type="compositionally biased region" description="Basic and acidic residues" evidence="1">
    <location>
        <begin position="198"/>
        <end position="209"/>
    </location>
</feature>
<keyword evidence="2" id="KW-0472">Membrane</keyword>
<evidence type="ECO:0000313" key="3">
    <source>
        <dbReference type="EMBL" id="KAF9875453.1"/>
    </source>
</evidence>
<comment type="caution">
    <text evidence="3">The sequence shown here is derived from an EMBL/GenBank/DDBJ whole genome shotgun (WGS) entry which is preliminary data.</text>
</comment>
<dbReference type="OrthoDB" id="4842416at2759"/>
<feature type="transmembrane region" description="Helical" evidence="2">
    <location>
        <begin position="471"/>
        <end position="491"/>
    </location>
</feature>
<gene>
    <name evidence="3" type="ORF">CkaCkLH20_07273</name>
</gene>
<feature type="transmembrane region" description="Helical" evidence="2">
    <location>
        <begin position="1057"/>
        <end position="1079"/>
    </location>
</feature>
<name>A0A9P6I1A3_9PEZI</name>
<feature type="compositionally biased region" description="Basic and acidic residues" evidence="1">
    <location>
        <begin position="177"/>
        <end position="190"/>
    </location>
</feature>
<dbReference type="GeneID" id="62163064"/>
<feature type="transmembrane region" description="Helical" evidence="2">
    <location>
        <begin position="427"/>
        <end position="451"/>
    </location>
</feature>